<evidence type="ECO:0000256" key="2">
    <source>
        <dbReference type="ARBA" id="ARBA00023015"/>
    </source>
</evidence>
<dbReference type="PROSITE" id="PS50931">
    <property type="entry name" value="HTH_LYSR"/>
    <property type="match status" value="1"/>
</dbReference>
<proteinExistence type="inferred from homology"/>
<keyword evidence="4" id="KW-0804">Transcription</keyword>
<dbReference type="RefSeq" id="WP_028993996.1">
    <property type="nucleotide sequence ID" value="NZ_CALFBA010000158.1"/>
</dbReference>
<gene>
    <name evidence="6" type="ORF">AADV58_01155</name>
</gene>
<dbReference type="InterPro" id="IPR036390">
    <property type="entry name" value="WH_DNA-bd_sf"/>
</dbReference>
<evidence type="ECO:0000313" key="6">
    <source>
        <dbReference type="EMBL" id="WZJ21783.1"/>
    </source>
</evidence>
<dbReference type="Pfam" id="PF03466">
    <property type="entry name" value="LysR_substrate"/>
    <property type="match status" value="1"/>
</dbReference>
<keyword evidence="2" id="KW-0805">Transcription regulation</keyword>
<comment type="similarity">
    <text evidence="1">Belongs to the LysR transcriptional regulatory family.</text>
</comment>
<evidence type="ECO:0000256" key="4">
    <source>
        <dbReference type="ARBA" id="ARBA00023163"/>
    </source>
</evidence>
<sequence length="316" mass="34430">MNRRHITQRQLETFASVARLGSFSRAAETLHLTQPAVSIQIKQLSETIGLPLFEQIGRDIRLTAAGEELQATVRALDDEWARFDSAIGALQGMHSGRLRVALVTTAKYFLPRMLGAFCRRYPEIDVQLEITNRAGVVARMRGNEDDLYIMSLPPADMDIVVRPFLDNPLVVIAPLDHPAAGRRCTAAELAGASFLLREPGSGSRAAVDRHLQQLGLTPTVRLTVASNEAIRDLVASGLGLAILSRHSLAADPAEQGLAILDVEHFPIRQPWSIVHLKGKVLSLPAQAFIRELLEAAGESRAPGLPDTKKPSARQEG</sequence>
<accession>A0ABZ2XHE4</accession>
<keyword evidence="3" id="KW-0238">DNA-binding</keyword>
<dbReference type="PRINTS" id="PR00039">
    <property type="entry name" value="HTHLYSR"/>
</dbReference>
<evidence type="ECO:0000259" key="5">
    <source>
        <dbReference type="PROSITE" id="PS50931"/>
    </source>
</evidence>
<keyword evidence="7" id="KW-1185">Reference proteome</keyword>
<dbReference type="CDD" id="cd08419">
    <property type="entry name" value="PBP2_CbbR_RubisCO_like"/>
    <property type="match status" value="1"/>
</dbReference>
<feature type="domain" description="HTH lysR-type" evidence="5">
    <location>
        <begin position="6"/>
        <end position="63"/>
    </location>
</feature>
<reference evidence="6 7" key="1">
    <citation type="submission" date="2024-04" db="EMBL/GenBank/DDBJ databases">
        <title>Dissimilatory iodate-reducing microorganisms contribute to the enrichment of iodine in groundwater.</title>
        <authorList>
            <person name="Jiang Z."/>
        </authorList>
    </citation>
    <scope>NUCLEOTIDE SEQUENCE [LARGE SCALE GENOMIC DNA]</scope>
    <source>
        <strain evidence="6 7">NCP973</strain>
    </source>
</reference>
<dbReference type="SUPFAM" id="SSF53850">
    <property type="entry name" value="Periplasmic binding protein-like II"/>
    <property type="match status" value="1"/>
</dbReference>
<dbReference type="InterPro" id="IPR005119">
    <property type="entry name" value="LysR_subst-bd"/>
</dbReference>
<dbReference type="PANTHER" id="PTHR30126">
    <property type="entry name" value="HTH-TYPE TRANSCRIPTIONAL REGULATOR"/>
    <property type="match status" value="1"/>
</dbReference>
<name>A0ABZ2XHE4_9RHOO</name>
<dbReference type="EMBL" id="CP151406">
    <property type="protein sequence ID" value="WZJ21783.1"/>
    <property type="molecule type" value="Genomic_DNA"/>
</dbReference>
<dbReference type="Gene3D" id="3.40.190.290">
    <property type="match status" value="1"/>
</dbReference>
<dbReference type="Proteomes" id="UP001479520">
    <property type="component" value="Chromosome"/>
</dbReference>
<dbReference type="Gene3D" id="1.10.10.10">
    <property type="entry name" value="Winged helix-like DNA-binding domain superfamily/Winged helix DNA-binding domain"/>
    <property type="match status" value="1"/>
</dbReference>
<dbReference type="Pfam" id="PF00126">
    <property type="entry name" value="HTH_1"/>
    <property type="match status" value="1"/>
</dbReference>
<dbReference type="PANTHER" id="PTHR30126:SF5">
    <property type="entry name" value="HTH-TYPE TRANSCRIPTIONAL ACTIVATOR CMPR"/>
    <property type="match status" value="1"/>
</dbReference>
<protein>
    <submittedName>
        <fullName evidence="6">LysR family transcriptional regulator</fullName>
    </submittedName>
</protein>
<evidence type="ECO:0000313" key="7">
    <source>
        <dbReference type="Proteomes" id="UP001479520"/>
    </source>
</evidence>
<dbReference type="InterPro" id="IPR000847">
    <property type="entry name" value="LysR_HTH_N"/>
</dbReference>
<evidence type="ECO:0000256" key="3">
    <source>
        <dbReference type="ARBA" id="ARBA00023125"/>
    </source>
</evidence>
<dbReference type="InterPro" id="IPR036388">
    <property type="entry name" value="WH-like_DNA-bd_sf"/>
</dbReference>
<evidence type="ECO:0000256" key="1">
    <source>
        <dbReference type="ARBA" id="ARBA00009437"/>
    </source>
</evidence>
<organism evidence="6 7">
    <name type="scientific">Azonexus hydrophilus</name>
    <dbReference type="NCBI Taxonomy" id="418702"/>
    <lineage>
        <taxon>Bacteria</taxon>
        <taxon>Pseudomonadati</taxon>
        <taxon>Pseudomonadota</taxon>
        <taxon>Betaproteobacteria</taxon>
        <taxon>Rhodocyclales</taxon>
        <taxon>Azonexaceae</taxon>
        <taxon>Azonexus</taxon>
    </lineage>
</organism>
<dbReference type="SUPFAM" id="SSF46785">
    <property type="entry name" value="Winged helix' DNA-binding domain"/>
    <property type="match status" value="1"/>
</dbReference>